<dbReference type="VEuPathDB" id="MicrosporidiaDB:NAPIS_ORF02161"/>
<evidence type="ECO:0000313" key="1">
    <source>
        <dbReference type="EMBL" id="EQB60268.1"/>
    </source>
</evidence>
<name>T0L6G8_9MICR</name>
<proteinExistence type="predicted"/>
<dbReference type="EMBL" id="KE647312">
    <property type="protein sequence ID" value="EQB60268.1"/>
    <property type="molecule type" value="Genomic_DNA"/>
</dbReference>
<keyword evidence="1" id="KW-0648">Protein biosynthesis</keyword>
<keyword evidence="2" id="KW-1185">Reference proteome</keyword>
<keyword evidence="1" id="KW-0396">Initiation factor</keyword>
<dbReference type="OrthoDB" id="2194817at2759"/>
<dbReference type="GO" id="GO:0003743">
    <property type="term" value="F:translation initiation factor activity"/>
    <property type="evidence" value="ECO:0007669"/>
    <property type="project" value="UniProtKB-KW"/>
</dbReference>
<organism evidence="1 2">
    <name type="scientific">Vairimorpha apis BRL 01</name>
    <dbReference type="NCBI Taxonomy" id="1037528"/>
    <lineage>
        <taxon>Eukaryota</taxon>
        <taxon>Fungi</taxon>
        <taxon>Fungi incertae sedis</taxon>
        <taxon>Microsporidia</taxon>
        <taxon>Nosematidae</taxon>
        <taxon>Vairimorpha</taxon>
    </lineage>
</organism>
<dbReference type="AlphaFoldDB" id="T0L6G8"/>
<sequence>MYNIIYLLYTLLNLNPKKFSNLIEPKEHEILTHNNEINKRLTIQNLSREILYESLISIDSIIFLLETNAILIKDLETFIKATIFETKKLLLKRPNVFLQFSNFSTKVEAPNSLIKQILKIRNKLFELDKSQIALSLTKQKFTELKSRIDVDLTLYDDQKENEYLRMIKSIFSSKNSEDGIQINLSKEKYEFYRENIDLTKQQIFDSKVSLNLGGSIFDPALLTTLIKKMTVQNKREIVKKTILSFFEPLLLLKRSTDNKTFIEKKKQILEFLSNCLEIKNSKYTALLDNAFYMRSKLIEYYVKENVNDEQFFKFLDILQERQIKKMIYCFENMTDKQLKYFLVPSKRMIELYLNYICDGQDSSKEKLFKLFEKNELN</sequence>
<gene>
    <name evidence="1" type="ORF">NAPIS_ORF02161</name>
</gene>
<protein>
    <submittedName>
        <fullName evidence="1">Transcription initiation factor subunit taf9</fullName>
    </submittedName>
</protein>
<reference evidence="1 2" key="1">
    <citation type="journal article" date="2013" name="BMC Genomics">
        <title>Genome sequencing and comparative genomics of honey bee microsporidia, Nosema apis reveal novel insights into host-parasite interactions.</title>
        <authorList>
            <person name="Chen Yp."/>
            <person name="Pettis J.S."/>
            <person name="Zhao Y."/>
            <person name="Liu X."/>
            <person name="Tallon L.J."/>
            <person name="Sadzewicz L.D."/>
            <person name="Li R."/>
            <person name="Zheng H."/>
            <person name="Huang S."/>
            <person name="Zhang X."/>
            <person name="Hamilton M.C."/>
            <person name="Pernal S.F."/>
            <person name="Melathopoulos A.P."/>
            <person name="Yan X."/>
            <person name="Evans J.D."/>
        </authorList>
    </citation>
    <scope>NUCLEOTIDE SEQUENCE [LARGE SCALE GENOMIC DNA]</scope>
    <source>
        <strain evidence="1 2">BRL 01</strain>
    </source>
</reference>
<dbReference type="Proteomes" id="UP000053780">
    <property type="component" value="Unassembled WGS sequence"/>
</dbReference>
<accession>T0L6G8</accession>
<dbReference type="HOGENOM" id="CLU_758696_0_0_1"/>
<evidence type="ECO:0000313" key="2">
    <source>
        <dbReference type="Proteomes" id="UP000053780"/>
    </source>
</evidence>